<dbReference type="AlphaFoldDB" id="A0A1M2VNR2"/>
<dbReference type="GO" id="GO:0004525">
    <property type="term" value="F:ribonuclease III activity"/>
    <property type="evidence" value="ECO:0007669"/>
    <property type="project" value="InterPro"/>
</dbReference>
<gene>
    <name evidence="1" type="ORF">TRAPUB_14382</name>
</gene>
<evidence type="ECO:0000313" key="2">
    <source>
        <dbReference type="Proteomes" id="UP000184267"/>
    </source>
</evidence>
<dbReference type="OrthoDB" id="2392202at2759"/>
<dbReference type="SUPFAM" id="SSF69065">
    <property type="entry name" value="RNase III domain-like"/>
    <property type="match status" value="1"/>
</dbReference>
<dbReference type="EMBL" id="MNAD01000978">
    <property type="protein sequence ID" value="OJT09172.1"/>
    <property type="molecule type" value="Genomic_DNA"/>
</dbReference>
<dbReference type="InterPro" id="IPR036389">
    <property type="entry name" value="RNase_III_sf"/>
</dbReference>
<proteinExistence type="predicted"/>
<dbReference type="Proteomes" id="UP000184267">
    <property type="component" value="Unassembled WGS sequence"/>
</dbReference>
<sequence length="164" mass="18535">MAMAQIPPAPTLPGEALIEIFVHPAALPPNRPLEQDNKFSDARRLEFLGGKMAEAVYMDVLRARWPRATAPQLTTLVNSRIRGLMERTTAAYKWRDQVRGYPEQFDRNSPQVQPAVSSAAAVCFRPLNKAPQEAYRLFRTYVGAVFIHHGYTTLRDWMVALDPV</sequence>
<reference evidence="1 2" key="1">
    <citation type="submission" date="2016-10" db="EMBL/GenBank/DDBJ databases">
        <title>Genome sequence of the basidiomycete white-rot fungus Trametes pubescens.</title>
        <authorList>
            <person name="Makela M.R."/>
            <person name="Granchi Z."/>
            <person name="Peng M."/>
            <person name="De Vries R.P."/>
            <person name="Grigoriev I."/>
            <person name="Riley R."/>
            <person name="Hilden K."/>
        </authorList>
    </citation>
    <scope>NUCLEOTIDE SEQUENCE [LARGE SCALE GENOMIC DNA]</scope>
    <source>
        <strain evidence="1 2">FBCC735</strain>
    </source>
</reference>
<comment type="caution">
    <text evidence="1">The sequence shown here is derived from an EMBL/GenBank/DDBJ whole genome shotgun (WGS) entry which is preliminary data.</text>
</comment>
<evidence type="ECO:0000313" key="1">
    <source>
        <dbReference type="EMBL" id="OJT09172.1"/>
    </source>
</evidence>
<dbReference type="GO" id="GO:0006396">
    <property type="term" value="P:RNA processing"/>
    <property type="evidence" value="ECO:0007669"/>
    <property type="project" value="InterPro"/>
</dbReference>
<protein>
    <submittedName>
        <fullName evidence="1">Uncharacterized protein</fullName>
    </submittedName>
</protein>
<accession>A0A1M2VNR2</accession>
<dbReference type="OMA" id="MVEMAYM"/>
<keyword evidence="2" id="KW-1185">Reference proteome</keyword>
<name>A0A1M2VNR2_TRAPU</name>
<dbReference type="Gene3D" id="1.10.1520.10">
    <property type="entry name" value="Ribonuclease III domain"/>
    <property type="match status" value="1"/>
</dbReference>
<dbReference type="STRING" id="154538.A0A1M2VNR2"/>
<organism evidence="1 2">
    <name type="scientific">Trametes pubescens</name>
    <name type="common">White-rot fungus</name>
    <dbReference type="NCBI Taxonomy" id="154538"/>
    <lineage>
        <taxon>Eukaryota</taxon>
        <taxon>Fungi</taxon>
        <taxon>Dikarya</taxon>
        <taxon>Basidiomycota</taxon>
        <taxon>Agaricomycotina</taxon>
        <taxon>Agaricomycetes</taxon>
        <taxon>Polyporales</taxon>
        <taxon>Polyporaceae</taxon>
        <taxon>Trametes</taxon>
    </lineage>
</organism>